<proteinExistence type="predicted"/>
<feature type="compositionally biased region" description="Polar residues" evidence="1">
    <location>
        <begin position="1"/>
        <end position="11"/>
    </location>
</feature>
<keyword evidence="3" id="KW-1185">Reference proteome</keyword>
<organism evidence="2 3">
    <name type="scientific">Halobacillus salinarum</name>
    <dbReference type="NCBI Taxonomy" id="2932257"/>
    <lineage>
        <taxon>Bacteria</taxon>
        <taxon>Bacillati</taxon>
        <taxon>Bacillota</taxon>
        <taxon>Bacilli</taxon>
        <taxon>Bacillales</taxon>
        <taxon>Bacillaceae</taxon>
        <taxon>Halobacillus</taxon>
    </lineage>
</organism>
<sequence>MPKETSQTHAESSPHRDGAKEGFYNDDKGIQMGVTAGKAKNPELNLQPDEDMKEFKEHMEELTEREQKGRPGK</sequence>
<evidence type="ECO:0000313" key="3">
    <source>
        <dbReference type="Proteomes" id="UP000831787"/>
    </source>
</evidence>
<dbReference type="Proteomes" id="UP000831787">
    <property type="component" value="Chromosome"/>
</dbReference>
<evidence type="ECO:0008006" key="4">
    <source>
        <dbReference type="Google" id="ProtNLM"/>
    </source>
</evidence>
<feature type="compositionally biased region" description="Basic and acidic residues" evidence="1">
    <location>
        <begin position="12"/>
        <end position="29"/>
    </location>
</feature>
<evidence type="ECO:0000313" key="2">
    <source>
        <dbReference type="EMBL" id="UOQ44730.1"/>
    </source>
</evidence>
<feature type="region of interest" description="Disordered" evidence="1">
    <location>
        <begin position="1"/>
        <end position="73"/>
    </location>
</feature>
<dbReference type="RefSeq" id="WP_244710923.1">
    <property type="nucleotide sequence ID" value="NZ_CP095073.1"/>
</dbReference>
<accession>A0ABY4EJW6</accession>
<reference evidence="2 3" key="1">
    <citation type="submission" date="2022-04" db="EMBL/GenBank/DDBJ databases">
        <title>Halobacillus sp. isolated from saltern.</title>
        <authorList>
            <person name="Won M."/>
            <person name="Lee C.-M."/>
            <person name="Woen H.-Y."/>
            <person name="Kwon S.-W."/>
        </authorList>
    </citation>
    <scope>NUCLEOTIDE SEQUENCE [LARGE SCALE GENOMIC DNA]</scope>
    <source>
        <strain evidence="2 3">SSBR10-3</strain>
    </source>
</reference>
<name>A0ABY4EJW6_9BACI</name>
<dbReference type="EMBL" id="CP095073">
    <property type="protein sequence ID" value="UOQ44730.1"/>
    <property type="molecule type" value="Genomic_DNA"/>
</dbReference>
<protein>
    <recommendedName>
        <fullName evidence="4">YfhD-like protein</fullName>
    </recommendedName>
</protein>
<evidence type="ECO:0000256" key="1">
    <source>
        <dbReference type="SAM" id="MobiDB-lite"/>
    </source>
</evidence>
<feature type="compositionally biased region" description="Basic and acidic residues" evidence="1">
    <location>
        <begin position="53"/>
        <end position="73"/>
    </location>
</feature>
<gene>
    <name evidence="2" type="ORF">MUN89_01855</name>
</gene>